<dbReference type="PRINTS" id="PR00741">
    <property type="entry name" value="GLHYDRLASE29"/>
</dbReference>
<sequence>MKVSRNRITTVLTSLLLSSAALSLPTVAEETAKDKQQTMDELWGDSSLDKIKHASAVRGAWFSQDKYSMFIHWGLYSMPAGEWKGKTYYGISEWLMSNRVADIAVDEYKKLAEQFNPTDFDAKAIVKMAVDAGMKNIVITAKHHEGFAMYHSKSSAYDIEDATPFKRDPLKELAGACADAGIGLGFYYSQMQDWYEQGGAHLPWNSSKQTRSFDKYFDEKVVPQVTELLTEYGDIRTVWFDTPGSMTKVQSQKLVDLTRSLQPKAMINSRIGNGVGDFKTLGDHSLSQVNHPGLWETIDTTNNSWGYAWYDKNWKSGTEILHRLISTVGRGGNYMINIGPTGTGEVPKMAEKGLLSAGNWLKQYGDTIYGAKGSPWGRAQAWGDITTKANKLYLHVFDWPANGEIQLSNLSNKIVSAELLNDTKQKIVSEKQSNGWTSISVPIKKPNGLIPVIALTLEGEPKVDGTPGIDPSIKTTLNSAFANCNIGCTNKEIRWMQKFGDWNYANNLLNWEDNGKGEWKVDVAQAGDYYFEVSYSADEVVDFSEWIFSFNGEEMMLQALDTGERKNSKRQGKGRTLYRYRTDAVGVVNLKAGKQSITVIPKGKVVGGGINLNAIHLTPAQL</sequence>
<evidence type="ECO:0000313" key="9">
    <source>
        <dbReference type="EMBL" id="WNC72828.1"/>
    </source>
</evidence>
<dbReference type="InterPro" id="IPR000933">
    <property type="entry name" value="Glyco_hydro_29"/>
</dbReference>
<dbReference type="InterPro" id="IPR057739">
    <property type="entry name" value="Glyco_hydro_29_N"/>
</dbReference>
<dbReference type="RefSeq" id="WP_348391943.1">
    <property type="nucleotide sequence ID" value="NZ_CP134145.1"/>
</dbReference>
<evidence type="ECO:0000313" key="10">
    <source>
        <dbReference type="Proteomes" id="UP001258994"/>
    </source>
</evidence>
<protein>
    <recommendedName>
        <fullName evidence="3">alpha-L-fucosidase</fullName>
        <ecNumber evidence="3">3.2.1.51</ecNumber>
    </recommendedName>
</protein>
<dbReference type="Proteomes" id="UP001258994">
    <property type="component" value="Chromosome"/>
</dbReference>
<feature type="domain" description="Glycoside hydrolase family 29 N-terminal" evidence="8">
    <location>
        <begin position="59"/>
        <end position="366"/>
    </location>
</feature>
<evidence type="ECO:0000256" key="5">
    <source>
        <dbReference type="ARBA" id="ARBA00022801"/>
    </source>
</evidence>
<name>A0ABY9TVR2_9GAMM</name>
<feature type="signal peptide" evidence="7">
    <location>
        <begin position="1"/>
        <end position="28"/>
    </location>
</feature>
<evidence type="ECO:0000256" key="4">
    <source>
        <dbReference type="ARBA" id="ARBA00022729"/>
    </source>
</evidence>
<evidence type="ECO:0000256" key="1">
    <source>
        <dbReference type="ARBA" id="ARBA00004071"/>
    </source>
</evidence>
<evidence type="ECO:0000256" key="3">
    <source>
        <dbReference type="ARBA" id="ARBA00012662"/>
    </source>
</evidence>
<keyword evidence="4 7" id="KW-0732">Signal</keyword>
<dbReference type="InterPro" id="IPR013780">
    <property type="entry name" value="Glyco_hydro_b"/>
</dbReference>
<keyword evidence="5" id="KW-0378">Hydrolase</keyword>
<gene>
    <name evidence="9" type="ORF">RGQ13_02300</name>
</gene>
<evidence type="ECO:0000256" key="6">
    <source>
        <dbReference type="ARBA" id="ARBA00023295"/>
    </source>
</evidence>
<dbReference type="Gene3D" id="2.60.120.260">
    <property type="entry name" value="Galactose-binding domain-like"/>
    <property type="match status" value="1"/>
</dbReference>
<keyword evidence="6" id="KW-0326">Glycosidase</keyword>
<dbReference type="PANTHER" id="PTHR10030">
    <property type="entry name" value="ALPHA-L-FUCOSIDASE"/>
    <property type="match status" value="1"/>
</dbReference>
<feature type="chain" id="PRO_5047549655" description="alpha-L-fucosidase" evidence="7">
    <location>
        <begin position="29"/>
        <end position="622"/>
    </location>
</feature>
<dbReference type="Pfam" id="PF01120">
    <property type="entry name" value="Alpha_L_fucos"/>
    <property type="match status" value="1"/>
</dbReference>
<proteinExistence type="inferred from homology"/>
<reference evidence="10" key="1">
    <citation type="submission" date="2023-09" db="EMBL/GenBank/DDBJ databases">
        <authorList>
            <person name="Li S."/>
            <person name="Li X."/>
            <person name="Zhang C."/>
            <person name="Zhao Z."/>
        </authorList>
    </citation>
    <scope>NUCLEOTIDE SEQUENCE [LARGE SCALE GENOMIC DNA]</scope>
    <source>
        <strain evidence="10">SQ149</strain>
    </source>
</reference>
<dbReference type="Gene3D" id="3.20.20.80">
    <property type="entry name" value="Glycosidases"/>
    <property type="match status" value="1"/>
</dbReference>
<keyword evidence="10" id="KW-1185">Reference proteome</keyword>
<dbReference type="Gene3D" id="2.60.40.1180">
    <property type="entry name" value="Golgi alpha-mannosidase II"/>
    <property type="match status" value="1"/>
</dbReference>
<dbReference type="PANTHER" id="PTHR10030:SF37">
    <property type="entry name" value="ALPHA-L-FUCOSIDASE-RELATED"/>
    <property type="match status" value="1"/>
</dbReference>
<evidence type="ECO:0000256" key="2">
    <source>
        <dbReference type="ARBA" id="ARBA00007951"/>
    </source>
</evidence>
<evidence type="ECO:0000259" key="8">
    <source>
        <dbReference type="Pfam" id="PF01120"/>
    </source>
</evidence>
<dbReference type="InterPro" id="IPR016286">
    <property type="entry name" value="FUC_metazoa-typ"/>
</dbReference>
<dbReference type="SUPFAM" id="SSF51445">
    <property type="entry name" value="(Trans)glycosidases"/>
    <property type="match status" value="1"/>
</dbReference>
<comment type="function">
    <text evidence="1">Alpha-L-fucosidase is responsible for hydrolyzing the alpha-1,6-linked fucose joined to the reducing-end N-acetylglucosamine of the carbohydrate moieties of glycoproteins.</text>
</comment>
<accession>A0ABY9TVR2</accession>
<organism evidence="9 10">
    <name type="scientific">Thalassotalea psychrophila</name>
    <dbReference type="NCBI Taxonomy" id="3065647"/>
    <lineage>
        <taxon>Bacteria</taxon>
        <taxon>Pseudomonadati</taxon>
        <taxon>Pseudomonadota</taxon>
        <taxon>Gammaproteobacteria</taxon>
        <taxon>Alteromonadales</taxon>
        <taxon>Colwelliaceae</taxon>
        <taxon>Thalassotalea</taxon>
    </lineage>
</organism>
<evidence type="ECO:0000256" key="7">
    <source>
        <dbReference type="SAM" id="SignalP"/>
    </source>
</evidence>
<dbReference type="InterPro" id="IPR017853">
    <property type="entry name" value="GH"/>
</dbReference>
<comment type="similarity">
    <text evidence="2">Belongs to the glycosyl hydrolase 29 family.</text>
</comment>
<dbReference type="EC" id="3.2.1.51" evidence="3"/>
<dbReference type="SMART" id="SM00812">
    <property type="entry name" value="Alpha_L_fucos"/>
    <property type="match status" value="1"/>
</dbReference>
<dbReference type="EMBL" id="CP134145">
    <property type="protein sequence ID" value="WNC72828.1"/>
    <property type="molecule type" value="Genomic_DNA"/>
</dbReference>